<feature type="region of interest" description="Disordered" evidence="1">
    <location>
        <begin position="60"/>
        <end position="86"/>
    </location>
</feature>
<dbReference type="HOGENOM" id="CLU_339842_0_0_1"/>
<feature type="region of interest" description="Disordered" evidence="1">
    <location>
        <begin position="219"/>
        <end position="249"/>
    </location>
</feature>
<reference evidence="2 3" key="1">
    <citation type="journal article" date="2013" name="Plant Cell">
        <title>The transition from a phytopathogenic smut ancestor to an anamorphic biocontrol agent deciphered by comparative whole-genome analysis.</title>
        <authorList>
            <person name="Lefebvre F."/>
            <person name="Joly D.L."/>
            <person name="Labbe C."/>
            <person name="Teichmann B."/>
            <person name="Linning R."/>
            <person name="Belzile F."/>
            <person name="Bakkeren G."/>
            <person name="Belanger R.R."/>
        </authorList>
    </citation>
    <scope>NUCLEOTIDE SEQUENCE [LARGE SCALE GENOMIC DNA]</scope>
    <source>
        <strain evidence="2 3">PF-1</strain>
    </source>
</reference>
<feature type="compositionally biased region" description="Pro residues" evidence="1">
    <location>
        <begin position="70"/>
        <end position="85"/>
    </location>
</feature>
<dbReference type="GeneID" id="19320889"/>
<accession>A0A061H4Q8</accession>
<gene>
    <name evidence="2" type="ORF">PFL1_06820</name>
</gene>
<evidence type="ECO:0000256" key="1">
    <source>
        <dbReference type="SAM" id="MobiDB-lite"/>
    </source>
</evidence>
<feature type="compositionally biased region" description="Low complexity" evidence="1">
    <location>
        <begin position="228"/>
        <end position="237"/>
    </location>
</feature>
<protein>
    <submittedName>
        <fullName evidence="2">Uncharacterized protein</fullName>
    </submittedName>
</protein>
<dbReference type="RefSeq" id="XP_007882557.1">
    <property type="nucleotide sequence ID" value="XM_007884366.1"/>
</dbReference>
<name>A0A061H4Q8_9BASI</name>
<dbReference type="Pfam" id="PF02992">
    <property type="entry name" value="Transposase_21"/>
    <property type="match status" value="1"/>
</dbReference>
<dbReference type="eggNOG" id="ENOG502S0SA">
    <property type="taxonomic scope" value="Eukaryota"/>
</dbReference>
<dbReference type="PANTHER" id="PTHR46579">
    <property type="entry name" value="F5/8 TYPE C DOMAIN-CONTAINING PROTEIN-RELATED"/>
    <property type="match status" value="1"/>
</dbReference>
<dbReference type="Proteomes" id="UP000053664">
    <property type="component" value="Unassembled WGS sequence"/>
</dbReference>
<dbReference type="EMBL" id="KE361655">
    <property type="protein sequence ID" value="EPQ25621.1"/>
    <property type="molecule type" value="Genomic_DNA"/>
</dbReference>
<evidence type="ECO:0000313" key="3">
    <source>
        <dbReference type="Proteomes" id="UP000053664"/>
    </source>
</evidence>
<feature type="region of interest" description="Disordered" evidence="1">
    <location>
        <begin position="490"/>
        <end position="513"/>
    </location>
</feature>
<evidence type="ECO:0000313" key="2">
    <source>
        <dbReference type="EMBL" id="EPQ25621.1"/>
    </source>
</evidence>
<proteinExistence type="predicted"/>
<dbReference type="AlphaFoldDB" id="A0A061H4Q8"/>
<organism evidence="2 3">
    <name type="scientific">Pseudozyma flocculosa PF-1</name>
    <dbReference type="NCBI Taxonomy" id="1277687"/>
    <lineage>
        <taxon>Eukaryota</taxon>
        <taxon>Fungi</taxon>
        <taxon>Dikarya</taxon>
        <taxon>Basidiomycota</taxon>
        <taxon>Ustilaginomycotina</taxon>
        <taxon>Ustilaginomycetes</taxon>
        <taxon>Ustilaginales</taxon>
        <taxon>Ustilaginaceae</taxon>
        <taxon>Pseudozyma</taxon>
    </lineage>
</organism>
<sequence>MPEQKRRKVICTCVRCGGKAVHPQTQRNHQLTCVQPVDAKPQDRAVLPMVVYSSHRSCPKTKATATVRSPPTPTATPTPTPPPSPLGFTASQAFTLAISDSDSQGQGQLGSALSKLDPGRILADEVMARTSDPAQLLDPELPNCIKAFLWHVVRQRSHYSASEAGCEAMLRFGRNNLLLALGSTAKIPVRYPTLRKHLGLDRDHIVAYPVCPKSTCSSLSPPLPEQPSLPSASAPPTASGPPTPPPAPTCMRCSKGLPLDRPVFVYLPLEAWLRGLVQQPDVRETLGGWRARGTPSPPFADTTTPLADVYDGELWDQERHFLDSGNDGDINLLLSLLVDWFQPFNFTAESYSCGPIILSVLNLPSSLRFKPEYQHLAGIVPGPSEPSWSTFSSFIEPLVAELLRLQDSVQIELQASSLPTESSVDPVRPTPSTGTTASTAVLRAKLVLFVGDSPARTKVCGFNPLSVKVATCPYCKAGKGDFQQVALGTARPEDRDPDEHQQDSLAARGSSDAAQREAALSTGARYSALYELPYWQSVTMAPVDAMHAVYLGLVKRIWHQLLVKRGLLSNRDITAVQARIKAATVPSTLAKLSIRVWRLAHRSAIRNDMSDAAWIHKDNDDAEHWTWLAHSEQAGNKAAESQVTSHEARFVHRGWLFRDVIVRLAIVVNYLHQRVLTHANIEFVARQLRHLHCCLAHISPIVYNGHILSHMGPQLRRYGLPRAFWAFNTEKANQVLSRSTRPSNKKHGQVGRSLHKAWGNRGRAELIKGPLEERREGVALASRTCERQRTYDDTILALEVALGSKMTSPLPPDRYADLINMLRRTYPAQDFIRTTVKIQSRAVEVRNAVTTHASLSIKGLYFRSSAADILSAPGDSFGFARWPTADDLVPIQLVQIFSHQHRLPATPASADPITTYGAVARIFSKRATPSWHSADAVKPSAAPTQVRLDAFNTAIIPIDALVANAALVPLANRQEAVVKMVM</sequence>
<dbReference type="PANTHER" id="PTHR46579:SF2">
    <property type="entry name" value="C2H2-TYPE DOMAIN-CONTAINING PROTEIN"/>
    <property type="match status" value="1"/>
</dbReference>
<dbReference type="InterPro" id="IPR004242">
    <property type="entry name" value="Transposase_21"/>
</dbReference>
<feature type="compositionally biased region" description="Basic and acidic residues" evidence="1">
    <location>
        <begin position="491"/>
        <end position="502"/>
    </location>
</feature>
<dbReference type="KEGG" id="pfp:PFL1_06820"/>
<feature type="compositionally biased region" description="Pro residues" evidence="1">
    <location>
        <begin position="238"/>
        <end position="248"/>
    </location>
</feature>